<evidence type="ECO:0000256" key="1">
    <source>
        <dbReference type="SAM" id="Phobius"/>
    </source>
</evidence>
<gene>
    <name evidence="2" type="ORF">T10_3422</name>
</gene>
<dbReference type="EMBL" id="JYDO01000032">
    <property type="protein sequence ID" value="KRZ75988.1"/>
    <property type="molecule type" value="Genomic_DNA"/>
</dbReference>
<organism evidence="2 3">
    <name type="scientific">Trichinella papuae</name>
    <dbReference type="NCBI Taxonomy" id="268474"/>
    <lineage>
        <taxon>Eukaryota</taxon>
        <taxon>Metazoa</taxon>
        <taxon>Ecdysozoa</taxon>
        <taxon>Nematoda</taxon>
        <taxon>Enoplea</taxon>
        <taxon>Dorylaimia</taxon>
        <taxon>Trichinellida</taxon>
        <taxon>Trichinellidae</taxon>
        <taxon>Trichinella</taxon>
    </lineage>
</organism>
<keyword evidence="1" id="KW-1133">Transmembrane helix</keyword>
<dbReference type="Proteomes" id="UP000054843">
    <property type="component" value="Unassembled WGS sequence"/>
</dbReference>
<accession>A0A0V1MW41</accession>
<sequence length="114" mass="13575">MQVIRYDAQKLKHLIKVRNSKHPFVASLAQPYRISTHKKSYMPLVFFSSASCRPWIFVRHRYSDRYLHNGALRGLERFENLLIAHFNFAICFPMCALLLLLLDMQEQLQEQESY</sequence>
<comment type="caution">
    <text evidence="2">The sequence shown here is derived from an EMBL/GenBank/DDBJ whole genome shotgun (WGS) entry which is preliminary data.</text>
</comment>
<dbReference type="AlphaFoldDB" id="A0A0V1MW41"/>
<protein>
    <submittedName>
        <fullName evidence="2">Uncharacterized protein</fullName>
    </submittedName>
</protein>
<evidence type="ECO:0000313" key="2">
    <source>
        <dbReference type="EMBL" id="KRZ75988.1"/>
    </source>
</evidence>
<keyword evidence="1" id="KW-0812">Transmembrane</keyword>
<keyword evidence="3" id="KW-1185">Reference proteome</keyword>
<evidence type="ECO:0000313" key="3">
    <source>
        <dbReference type="Proteomes" id="UP000054843"/>
    </source>
</evidence>
<proteinExistence type="predicted"/>
<name>A0A0V1MW41_9BILA</name>
<keyword evidence="1" id="KW-0472">Membrane</keyword>
<feature type="transmembrane region" description="Helical" evidence="1">
    <location>
        <begin position="82"/>
        <end position="102"/>
    </location>
</feature>
<reference evidence="2 3" key="1">
    <citation type="submission" date="2015-01" db="EMBL/GenBank/DDBJ databases">
        <title>Evolution of Trichinella species and genotypes.</title>
        <authorList>
            <person name="Korhonen P.K."/>
            <person name="Edoardo P."/>
            <person name="Giuseppe L.R."/>
            <person name="Gasser R.B."/>
        </authorList>
    </citation>
    <scope>NUCLEOTIDE SEQUENCE [LARGE SCALE GENOMIC DNA]</scope>
    <source>
        <strain evidence="2">ISS1980</strain>
    </source>
</reference>